<protein>
    <submittedName>
        <fullName evidence="1">DNA alkylation repair protein</fullName>
    </submittedName>
</protein>
<gene>
    <name evidence="1" type="ORF">G8O30_06310</name>
</gene>
<evidence type="ECO:0000313" key="1">
    <source>
        <dbReference type="EMBL" id="QPC46602.1"/>
    </source>
</evidence>
<name>A0A7S8CAZ0_9BACI</name>
<sequence length="80" mass="8952">MSSPYCCPHCKTNRTRFNVINQVATPVRMDAHSGEITKSDQEALDAFHMPYKGPTVKVQCATCGLVEDEKMFVQFGAMPR</sequence>
<accession>A0A7S8CAZ0</accession>
<dbReference type="RefSeq" id="WP_239674131.1">
    <property type="nucleotide sequence ID" value="NZ_CP049742.1"/>
</dbReference>
<keyword evidence="2" id="KW-1185">Reference proteome</keyword>
<dbReference type="KEGG" id="mcui:G8O30_06310"/>
<dbReference type="AlphaFoldDB" id="A0A7S8CAZ0"/>
<dbReference type="EMBL" id="CP049742">
    <property type="protein sequence ID" value="QPC46602.1"/>
    <property type="molecule type" value="Genomic_DNA"/>
</dbReference>
<reference evidence="1 2" key="1">
    <citation type="submission" date="2019-07" db="EMBL/GenBank/DDBJ databases">
        <title>Genome sequence of 2 isolates from Red Sea Mangroves.</title>
        <authorList>
            <person name="Sefrji F."/>
            <person name="Michoud G."/>
            <person name="Merlino G."/>
            <person name="Daffonchio D."/>
        </authorList>
    </citation>
    <scope>NUCLEOTIDE SEQUENCE [LARGE SCALE GENOMIC DNA]</scope>
    <source>
        <strain evidence="1 2">R1DC41</strain>
    </source>
</reference>
<proteinExistence type="predicted"/>
<dbReference type="Proteomes" id="UP000593626">
    <property type="component" value="Chromosome"/>
</dbReference>
<organism evidence="1 2">
    <name type="scientific">Mangrovibacillus cuniculi</name>
    <dbReference type="NCBI Taxonomy" id="2593652"/>
    <lineage>
        <taxon>Bacteria</taxon>
        <taxon>Bacillati</taxon>
        <taxon>Bacillota</taxon>
        <taxon>Bacilli</taxon>
        <taxon>Bacillales</taxon>
        <taxon>Bacillaceae</taxon>
        <taxon>Mangrovibacillus</taxon>
    </lineage>
</organism>
<evidence type="ECO:0000313" key="2">
    <source>
        <dbReference type="Proteomes" id="UP000593626"/>
    </source>
</evidence>